<keyword evidence="5 6" id="KW-0472">Membrane</keyword>
<feature type="domain" description="VTT" evidence="7">
    <location>
        <begin position="82"/>
        <end position="198"/>
    </location>
</feature>
<keyword evidence="9" id="KW-1185">Reference proteome</keyword>
<evidence type="ECO:0000256" key="2">
    <source>
        <dbReference type="ARBA" id="ARBA00022475"/>
    </source>
</evidence>
<dbReference type="EMBL" id="CP042912">
    <property type="protein sequence ID" value="QEG24542.1"/>
    <property type="molecule type" value="Genomic_DNA"/>
</dbReference>
<evidence type="ECO:0000256" key="6">
    <source>
        <dbReference type="RuleBase" id="RU366058"/>
    </source>
</evidence>
<proteinExistence type="inferred from homology"/>
<evidence type="ECO:0000313" key="9">
    <source>
        <dbReference type="Proteomes" id="UP000322214"/>
    </source>
</evidence>
<feature type="transmembrane region" description="Helical" evidence="6">
    <location>
        <begin position="101"/>
        <end position="123"/>
    </location>
</feature>
<dbReference type="PANTHER" id="PTHR12677:SF59">
    <property type="entry name" value="GOLGI APPARATUS MEMBRANE PROTEIN TVP38-RELATED"/>
    <property type="match status" value="1"/>
</dbReference>
<name>A0A5B9PIQ3_9BACT</name>
<dbReference type="RefSeq" id="WP_084417008.1">
    <property type="nucleotide sequence ID" value="NZ_CP042912.1"/>
</dbReference>
<accession>A0A5B9PIQ3</accession>
<evidence type="ECO:0000256" key="5">
    <source>
        <dbReference type="ARBA" id="ARBA00023136"/>
    </source>
</evidence>
<dbReference type="GO" id="GO:0005886">
    <property type="term" value="C:plasma membrane"/>
    <property type="evidence" value="ECO:0007669"/>
    <property type="project" value="UniProtKB-SubCell"/>
</dbReference>
<feature type="transmembrane region" description="Helical" evidence="6">
    <location>
        <begin position="21"/>
        <end position="42"/>
    </location>
</feature>
<gene>
    <name evidence="8" type="primary">ydjZ_2</name>
    <name evidence="8" type="ORF">MFFC18_44620</name>
</gene>
<feature type="transmembrane region" description="Helical" evidence="6">
    <location>
        <begin position="218"/>
        <end position="237"/>
    </location>
</feature>
<dbReference type="InterPro" id="IPR015414">
    <property type="entry name" value="TMEM64"/>
</dbReference>
<keyword evidence="3 6" id="KW-0812">Transmembrane</keyword>
<dbReference type="PANTHER" id="PTHR12677">
    <property type="entry name" value="GOLGI APPARATUS MEMBRANE PROTEIN TVP38-RELATED"/>
    <property type="match status" value="1"/>
</dbReference>
<feature type="transmembrane region" description="Helical" evidence="6">
    <location>
        <begin position="147"/>
        <end position="170"/>
    </location>
</feature>
<dbReference type="Pfam" id="PF09335">
    <property type="entry name" value="VTT_dom"/>
    <property type="match status" value="1"/>
</dbReference>
<dbReference type="Proteomes" id="UP000322214">
    <property type="component" value="Chromosome"/>
</dbReference>
<feature type="transmembrane region" description="Helical" evidence="6">
    <location>
        <begin position="62"/>
        <end position="94"/>
    </location>
</feature>
<reference evidence="8 9" key="1">
    <citation type="submission" date="2019-08" db="EMBL/GenBank/DDBJ databases">
        <title>Deep-cultivation of Planctomycetes and their phenomic and genomic characterization uncovers novel biology.</title>
        <authorList>
            <person name="Wiegand S."/>
            <person name="Jogler M."/>
            <person name="Boedeker C."/>
            <person name="Pinto D."/>
            <person name="Vollmers J."/>
            <person name="Rivas-Marin E."/>
            <person name="Kohn T."/>
            <person name="Peeters S.H."/>
            <person name="Heuer A."/>
            <person name="Rast P."/>
            <person name="Oberbeckmann S."/>
            <person name="Bunk B."/>
            <person name="Jeske O."/>
            <person name="Meyerdierks A."/>
            <person name="Storesund J.E."/>
            <person name="Kallscheuer N."/>
            <person name="Luecker S."/>
            <person name="Lage O.M."/>
            <person name="Pohl T."/>
            <person name="Merkel B.J."/>
            <person name="Hornburger P."/>
            <person name="Mueller R.-W."/>
            <person name="Bruemmer F."/>
            <person name="Labrenz M."/>
            <person name="Spormann A.M."/>
            <person name="Op den Camp H."/>
            <person name="Overmann J."/>
            <person name="Amann R."/>
            <person name="Jetten M.S.M."/>
            <person name="Mascher T."/>
            <person name="Medema M.H."/>
            <person name="Devos D.P."/>
            <person name="Kaster A.-K."/>
            <person name="Ovreas L."/>
            <person name="Rohde M."/>
            <person name="Galperin M.Y."/>
            <person name="Jogler C."/>
        </authorList>
    </citation>
    <scope>NUCLEOTIDE SEQUENCE [LARGE SCALE GENOMIC DNA]</scope>
    <source>
        <strain evidence="8 9">FC18</strain>
    </source>
</reference>
<evidence type="ECO:0000256" key="3">
    <source>
        <dbReference type="ARBA" id="ARBA00022692"/>
    </source>
</evidence>
<organism evidence="8 9">
    <name type="scientific">Mariniblastus fucicola</name>
    <dbReference type="NCBI Taxonomy" id="980251"/>
    <lineage>
        <taxon>Bacteria</taxon>
        <taxon>Pseudomonadati</taxon>
        <taxon>Planctomycetota</taxon>
        <taxon>Planctomycetia</taxon>
        <taxon>Pirellulales</taxon>
        <taxon>Pirellulaceae</taxon>
        <taxon>Mariniblastus</taxon>
    </lineage>
</organism>
<protein>
    <recommendedName>
        <fullName evidence="6">TVP38/TMEM64 family membrane protein</fullName>
    </recommendedName>
</protein>
<dbReference type="AlphaFoldDB" id="A0A5B9PIQ3"/>
<dbReference type="STRING" id="980251.GCA_001642875_01107"/>
<evidence type="ECO:0000256" key="1">
    <source>
        <dbReference type="ARBA" id="ARBA00004651"/>
    </source>
</evidence>
<dbReference type="OrthoDB" id="9779114at2"/>
<dbReference type="InterPro" id="IPR032816">
    <property type="entry name" value="VTT_dom"/>
</dbReference>
<dbReference type="KEGG" id="mff:MFFC18_44620"/>
<sequence>MNSSPTIKNDLNANSGSSRKLILLGVVAFATLVAFWFSRQYLSIEFLAEKESALKSFYQSSPALVIAIAFLIYVVVTGLSIPGAVVLSLVYAWFFGFPISLVLISFASTTGATMAFLISRYLFRDWIESKFGEKLADFSEALDEEGAFYLFTLRLVPAVPFFVINAVMGLTRLKTFTFWWVSQLGMLAGTAMYCYAGSRIPSLKTISEDGLGAVFTSSQIIQLTIAFALLGVFPLAVKKLTQIFRSQPVT</sequence>
<feature type="transmembrane region" description="Helical" evidence="6">
    <location>
        <begin position="177"/>
        <end position="198"/>
    </location>
</feature>
<evidence type="ECO:0000256" key="4">
    <source>
        <dbReference type="ARBA" id="ARBA00022989"/>
    </source>
</evidence>
<evidence type="ECO:0000259" key="7">
    <source>
        <dbReference type="Pfam" id="PF09335"/>
    </source>
</evidence>
<keyword evidence="4 6" id="KW-1133">Transmembrane helix</keyword>
<comment type="subcellular location">
    <subcellularLocation>
        <location evidence="1 6">Cell membrane</location>
        <topology evidence="1 6">Multi-pass membrane protein</topology>
    </subcellularLocation>
</comment>
<evidence type="ECO:0000313" key="8">
    <source>
        <dbReference type="EMBL" id="QEG24542.1"/>
    </source>
</evidence>
<comment type="similarity">
    <text evidence="6">Belongs to the TVP38/TMEM64 family.</text>
</comment>
<keyword evidence="2 6" id="KW-1003">Cell membrane</keyword>